<keyword evidence="2" id="KW-1185">Reference proteome</keyword>
<accession>A0A3D9AZF2</accession>
<proteinExistence type="predicted"/>
<dbReference type="Proteomes" id="UP000256257">
    <property type="component" value="Unassembled WGS sequence"/>
</dbReference>
<organism evidence="1 2">
    <name type="scientific">Chryseobacterium pennipullorum</name>
    <dbReference type="NCBI Taxonomy" id="2258963"/>
    <lineage>
        <taxon>Bacteria</taxon>
        <taxon>Pseudomonadati</taxon>
        <taxon>Bacteroidota</taxon>
        <taxon>Flavobacteriia</taxon>
        <taxon>Flavobacteriales</taxon>
        <taxon>Weeksellaceae</taxon>
        <taxon>Chryseobacterium group</taxon>
        <taxon>Chryseobacterium</taxon>
    </lineage>
</organism>
<dbReference type="OrthoDB" id="1490993at2"/>
<dbReference type="EMBL" id="QNVV01000011">
    <property type="protein sequence ID" value="REC46743.1"/>
    <property type="molecule type" value="Genomic_DNA"/>
</dbReference>
<dbReference type="AlphaFoldDB" id="A0A3D9AZF2"/>
<sequence length="289" mass="34208">MRNFSYTLIISFYILSSCKSSNLNYITYYNKVNEIDSIYRFKKDTLKVISQYRTLFKKYPPKNQDRIAEYYTYISMADQHDKNFGGKKSLYKLIPLVAPYWQFEKKNVKLIALYKKYGIDEQEMEREVAKWKKSLNKKMVDSFTVAFKRDQDSRKDSNHDNMIVNDKKNAEMLKRMFENEGFPGLQKIGLYNGDFFMPSGPLLLHLANYPEYHDYFKTKLLEYVKSGELPPRDYAAMMDRYNLQVLKTEPPYAIYTGSSTIKDSTIIDRNRKSIGLPRMKHSQAIIKEK</sequence>
<protein>
    <submittedName>
        <fullName evidence="1">Uncharacterized protein</fullName>
    </submittedName>
</protein>
<dbReference type="PROSITE" id="PS51257">
    <property type="entry name" value="PROKAR_LIPOPROTEIN"/>
    <property type="match status" value="1"/>
</dbReference>
<comment type="caution">
    <text evidence="1">The sequence shown here is derived from an EMBL/GenBank/DDBJ whole genome shotgun (WGS) entry which is preliminary data.</text>
</comment>
<reference evidence="1 2" key="1">
    <citation type="submission" date="2018-06" db="EMBL/GenBank/DDBJ databases">
        <title>Novel Chryseobacterium species.</title>
        <authorList>
            <person name="Newman J."/>
            <person name="Hugo C."/>
            <person name="Oosthuizen L."/>
            <person name="Charimba G."/>
        </authorList>
    </citation>
    <scope>NUCLEOTIDE SEQUENCE [LARGE SCALE GENOMIC DNA]</scope>
    <source>
        <strain evidence="1 2">7_F195</strain>
    </source>
</reference>
<name>A0A3D9AZF2_9FLAO</name>
<dbReference type="RefSeq" id="WP_115928727.1">
    <property type="nucleotide sequence ID" value="NZ_QNVV01000011.1"/>
</dbReference>
<gene>
    <name evidence="1" type="ORF">DRF67_13025</name>
</gene>
<evidence type="ECO:0000313" key="2">
    <source>
        <dbReference type="Proteomes" id="UP000256257"/>
    </source>
</evidence>
<evidence type="ECO:0000313" key="1">
    <source>
        <dbReference type="EMBL" id="REC46743.1"/>
    </source>
</evidence>